<reference evidence="2" key="1">
    <citation type="submission" date="2021-06" db="EMBL/GenBank/DDBJ databases">
        <title>Parelaphostrongylus tenuis whole genome reference sequence.</title>
        <authorList>
            <person name="Garwood T.J."/>
            <person name="Larsen P.A."/>
            <person name="Fountain-Jones N.M."/>
            <person name="Garbe J.R."/>
            <person name="Macchietto M.G."/>
            <person name="Kania S.A."/>
            <person name="Gerhold R.W."/>
            <person name="Richards J.E."/>
            <person name="Wolf T.M."/>
        </authorList>
    </citation>
    <scope>NUCLEOTIDE SEQUENCE</scope>
    <source>
        <strain evidence="2">MNPRO001-30</strain>
        <tissue evidence="2">Meninges</tissue>
    </source>
</reference>
<keyword evidence="1" id="KW-0812">Transmembrane</keyword>
<evidence type="ECO:0000313" key="3">
    <source>
        <dbReference type="Proteomes" id="UP001196413"/>
    </source>
</evidence>
<dbReference type="AlphaFoldDB" id="A0AAD5WH00"/>
<feature type="transmembrane region" description="Helical" evidence="1">
    <location>
        <begin position="32"/>
        <end position="52"/>
    </location>
</feature>
<keyword evidence="3" id="KW-1185">Reference proteome</keyword>
<keyword evidence="1" id="KW-0472">Membrane</keyword>
<protein>
    <submittedName>
        <fullName evidence="2">Uncharacterized protein</fullName>
    </submittedName>
</protein>
<sequence length="110" mass="12827">MLILGPTNNTHRRNDQPITDNNYNMYVIEETALMACIAMLTVHDVIYVANWFGNRRIRTKKTQRQLLSNPDQNAQYLQNRGHVSLNDKEYMPNNQVSATFLGRETLCQNR</sequence>
<gene>
    <name evidence="2" type="ORF">KIN20_031426</name>
</gene>
<proteinExistence type="predicted"/>
<accession>A0AAD5WH00</accession>
<name>A0AAD5WH00_PARTN</name>
<evidence type="ECO:0000313" key="2">
    <source>
        <dbReference type="EMBL" id="KAJ1369847.1"/>
    </source>
</evidence>
<keyword evidence="1" id="KW-1133">Transmembrane helix</keyword>
<evidence type="ECO:0000256" key="1">
    <source>
        <dbReference type="SAM" id="Phobius"/>
    </source>
</evidence>
<organism evidence="2 3">
    <name type="scientific">Parelaphostrongylus tenuis</name>
    <name type="common">Meningeal worm</name>
    <dbReference type="NCBI Taxonomy" id="148309"/>
    <lineage>
        <taxon>Eukaryota</taxon>
        <taxon>Metazoa</taxon>
        <taxon>Ecdysozoa</taxon>
        <taxon>Nematoda</taxon>
        <taxon>Chromadorea</taxon>
        <taxon>Rhabditida</taxon>
        <taxon>Rhabditina</taxon>
        <taxon>Rhabditomorpha</taxon>
        <taxon>Strongyloidea</taxon>
        <taxon>Metastrongylidae</taxon>
        <taxon>Parelaphostrongylus</taxon>
    </lineage>
</organism>
<dbReference type="EMBL" id="JAHQIW010006688">
    <property type="protein sequence ID" value="KAJ1369847.1"/>
    <property type="molecule type" value="Genomic_DNA"/>
</dbReference>
<dbReference type="Proteomes" id="UP001196413">
    <property type="component" value="Unassembled WGS sequence"/>
</dbReference>
<comment type="caution">
    <text evidence="2">The sequence shown here is derived from an EMBL/GenBank/DDBJ whole genome shotgun (WGS) entry which is preliminary data.</text>
</comment>